<name>A0A8K1C9P7_PYTOL</name>
<dbReference type="PANTHER" id="PTHR33129">
    <property type="entry name" value="PROTEIN KINASE DOMAIN-CONTAINING PROTEIN-RELATED"/>
    <property type="match status" value="1"/>
</dbReference>
<comment type="caution">
    <text evidence="1">The sequence shown here is derived from an EMBL/GenBank/DDBJ whole genome shotgun (WGS) entry which is preliminary data.</text>
</comment>
<protein>
    <recommendedName>
        <fullName evidence="3">Crinkler (CRN) family protein</fullName>
    </recommendedName>
</protein>
<evidence type="ECO:0000313" key="1">
    <source>
        <dbReference type="EMBL" id="TMW58961.1"/>
    </source>
</evidence>
<dbReference type="Proteomes" id="UP000794436">
    <property type="component" value="Unassembled WGS sequence"/>
</dbReference>
<gene>
    <name evidence="1" type="ORF">Poli38472_007106</name>
</gene>
<proteinExistence type="predicted"/>
<dbReference type="OrthoDB" id="165447at2759"/>
<reference evidence="1" key="1">
    <citation type="submission" date="2019-03" db="EMBL/GenBank/DDBJ databases">
        <title>Long read genome sequence of the mycoparasitic Pythium oligandrum ATCC 38472 isolated from sugarbeet rhizosphere.</title>
        <authorList>
            <person name="Gaulin E."/>
        </authorList>
    </citation>
    <scope>NUCLEOTIDE SEQUENCE</scope>
    <source>
        <strain evidence="1">ATCC 38472_TT</strain>
    </source>
</reference>
<dbReference type="InterPro" id="IPR027417">
    <property type="entry name" value="P-loop_NTPase"/>
</dbReference>
<evidence type="ECO:0000313" key="2">
    <source>
        <dbReference type="Proteomes" id="UP000794436"/>
    </source>
</evidence>
<dbReference type="EMBL" id="SPLM01000110">
    <property type="protein sequence ID" value="TMW58961.1"/>
    <property type="molecule type" value="Genomic_DNA"/>
</dbReference>
<sequence length="546" mass="61661">MPEPETKQIHVLVVVPSDEVEAKRRRMTGTFQGVIETPPPTERFDPVPPPAVHNVNYVTVPAALLDKCGLLTPEADKVMLYRRREVQDLWDFVQEEVISKNASVYIVGPPGIGKSFSTLCFVAQLDPSQWNVVWIHFGASTTSCLSMGGREYWEDIDESTFVVPRVAGKRLLVCLDGYNVNLAHLGFLRKIKRGLTKDERHLVCSSIATLGKLNQEDAEREQIRVFYMYSWTLADYEAAVADAAFYEQVVSKLDATTANEVNDDSDDEEGGEAEKKKDALDRKFYYAGGSCRFMFQRTTDQVKQRLQRAMESTTNKTDLIQYCSGNWHHDTINTLYGMAGGEGGRFPVSSYAASLFAKESGAETIVQLASRLNTSKNPAMDGHLLEWLFLASVPKRAVKLVGDDGVIDELPTAHVLEFDPKKRFRVSNGRIMGNKSWLQPVAWNQGGYDAVYFDNDKGNVIFIQVTRSGTHSFKMRFFNEVLLKLKAAKMTIKTVEVYFVVKSAQYLKFTIGQIDDRDLLWKFDARWKQPEENHVKVRAFEAVGLQ</sequence>
<keyword evidence="2" id="KW-1185">Reference proteome</keyword>
<dbReference type="AlphaFoldDB" id="A0A8K1C9P7"/>
<accession>A0A8K1C9P7</accession>
<organism evidence="1 2">
    <name type="scientific">Pythium oligandrum</name>
    <name type="common">Mycoparasitic fungus</name>
    <dbReference type="NCBI Taxonomy" id="41045"/>
    <lineage>
        <taxon>Eukaryota</taxon>
        <taxon>Sar</taxon>
        <taxon>Stramenopiles</taxon>
        <taxon>Oomycota</taxon>
        <taxon>Peronosporomycetes</taxon>
        <taxon>Pythiales</taxon>
        <taxon>Pythiaceae</taxon>
        <taxon>Pythium</taxon>
    </lineage>
</organism>
<evidence type="ECO:0008006" key="3">
    <source>
        <dbReference type="Google" id="ProtNLM"/>
    </source>
</evidence>
<dbReference type="SUPFAM" id="SSF52540">
    <property type="entry name" value="P-loop containing nucleoside triphosphate hydrolases"/>
    <property type="match status" value="1"/>
</dbReference>
<dbReference type="InterPro" id="IPR052980">
    <property type="entry name" value="Crinkler_effector"/>
</dbReference>